<feature type="compositionally biased region" description="Basic and acidic residues" evidence="1">
    <location>
        <begin position="287"/>
        <end position="315"/>
    </location>
</feature>
<reference evidence="2" key="1">
    <citation type="submission" date="2023-02" db="EMBL/GenBank/DDBJ databases">
        <title>Colletotrichum kahawae CIFC_Que2 genome sequencing and assembly.</title>
        <authorList>
            <person name="Baroncelli R."/>
        </authorList>
    </citation>
    <scope>NUCLEOTIDE SEQUENCE</scope>
    <source>
        <strain evidence="2">CIFC_Que2</strain>
    </source>
</reference>
<sequence length="323" mass="35556">MVPAQFIPVSQRPTDTSWKTDVRRLQNLPLTFPFTSVHQQRAPDENGTLTTRALGHHAWPSGLDGPADFPKSHVARTKLTDVKPSQIEDNFPMASHPKHALYLFSPEPEARPSSHISIALAESAREVAANFLWTVHHALRDPSKMPLAGTAVDRLVNFIRTAWAILQAQVSEFEVVVFGADASLNPARGLKLVAEAERTHPICFEKSMWTPVAVMGVMIASALRRDEQSIFCTSDELRNRIEVGHVEEGGIACTGDGGEVRPKRGWRWKAVTAPSINTKKQQPADGGSDRNPDRGNENETAHADTEPDPDIKLERQAYSSAGQ</sequence>
<dbReference type="EMBL" id="VYYT01000183">
    <property type="protein sequence ID" value="KAK2759220.1"/>
    <property type="molecule type" value="Genomic_DNA"/>
</dbReference>
<proteinExistence type="predicted"/>
<dbReference type="AlphaFoldDB" id="A0AAE0D6C6"/>
<evidence type="ECO:0000313" key="3">
    <source>
        <dbReference type="Proteomes" id="UP001281614"/>
    </source>
</evidence>
<organism evidence="2 3">
    <name type="scientific">Colletotrichum kahawae</name>
    <name type="common">Coffee berry disease fungus</name>
    <dbReference type="NCBI Taxonomy" id="34407"/>
    <lineage>
        <taxon>Eukaryota</taxon>
        <taxon>Fungi</taxon>
        <taxon>Dikarya</taxon>
        <taxon>Ascomycota</taxon>
        <taxon>Pezizomycotina</taxon>
        <taxon>Sordariomycetes</taxon>
        <taxon>Hypocreomycetidae</taxon>
        <taxon>Glomerellales</taxon>
        <taxon>Glomerellaceae</taxon>
        <taxon>Colletotrichum</taxon>
        <taxon>Colletotrichum gloeosporioides species complex</taxon>
    </lineage>
</organism>
<dbReference type="Proteomes" id="UP001281614">
    <property type="component" value="Unassembled WGS sequence"/>
</dbReference>
<evidence type="ECO:0000256" key="1">
    <source>
        <dbReference type="SAM" id="MobiDB-lite"/>
    </source>
</evidence>
<feature type="region of interest" description="Disordered" evidence="1">
    <location>
        <begin position="271"/>
        <end position="323"/>
    </location>
</feature>
<gene>
    <name evidence="2" type="ORF">CKAH01_16727</name>
</gene>
<name>A0AAE0D6C6_COLKA</name>
<accession>A0AAE0D6C6</accession>
<protein>
    <submittedName>
        <fullName evidence="2">Nonribosomal peptide synthase</fullName>
    </submittedName>
</protein>
<keyword evidence="3" id="KW-1185">Reference proteome</keyword>
<comment type="caution">
    <text evidence="2">The sequence shown here is derived from an EMBL/GenBank/DDBJ whole genome shotgun (WGS) entry which is preliminary data.</text>
</comment>
<evidence type="ECO:0000313" key="2">
    <source>
        <dbReference type="EMBL" id="KAK2759220.1"/>
    </source>
</evidence>